<feature type="compositionally biased region" description="Low complexity" evidence="11">
    <location>
        <begin position="784"/>
        <end position="811"/>
    </location>
</feature>
<feature type="region of interest" description="Disordered" evidence="11">
    <location>
        <begin position="1661"/>
        <end position="1680"/>
    </location>
</feature>
<organism evidence="13 14">
    <name type="scientific">Aphidius gifuensis</name>
    <name type="common">Parasitoid wasp</name>
    <dbReference type="NCBI Taxonomy" id="684658"/>
    <lineage>
        <taxon>Eukaryota</taxon>
        <taxon>Metazoa</taxon>
        <taxon>Ecdysozoa</taxon>
        <taxon>Arthropoda</taxon>
        <taxon>Hexapoda</taxon>
        <taxon>Insecta</taxon>
        <taxon>Pterygota</taxon>
        <taxon>Neoptera</taxon>
        <taxon>Endopterygota</taxon>
        <taxon>Hymenoptera</taxon>
        <taxon>Apocrita</taxon>
        <taxon>Ichneumonoidea</taxon>
        <taxon>Braconidae</taxon>
        <taxon>Aphidiinae</taxon>
        <taxon>Aphidius</taxon>
    </lineage>
</organism>
<feature type="domain" description="C2H2-type" evidence="12">
    <location>
        <begin position="1564"/>
        <end position="1591"/>
    </location>
</feature>
<feature type="region of interest" description="Disordered" evidence="11">
    <location>
        <begin position="1200"/>
        <end position="1226"/>
    </location>
</feature>
<evidence type="ECO:0000256" key="2">
    <source>
        <dbReference type="ARBA" id="ARBA00022723"/>
    </source>
</evidence>
<feature type="domain" description="C2H2-type" evidence="12">
    <location>
        <begin position="1648"/>
        <end position="1675"/>
    </location>
</feature>
<comment type="caution">
    <text evidence="13">The sequence shown here is derived from an EMBL/GenBank/DDBJ whole genome shotgun (WGS) entry which is preliminary data.</text>
</comment>
<dbReference type="PROSITE" id="PS00028">
    <property type="entry name" value="ZINC_FINGER_C2H2_1"/>
    <property type="match status" value="11"/>
</dbReference>
<dbReference type="InterPro" id="IPR036236">
    <property type="entry name" value="Znf_C2H2_sf"/>
</dbReference>
<feature type="compositionally biased region" description="Polar residues" evidence="11">
    <location>
        <begin position="1165"/>
        <end position="1176"/>
    </location>
</feature>
<feature type="region of interest" description="Disordered" evidence="11">
    <location>
        <begin position="686"/>
        <end position="737"/>
    </location>
</feature>
<dbReference type="Pfam" id="PF00096">
    <property type="entry name" value="zf-C2H2"/>
    <property type="match status" value="5"/>
</dbReference>
<name>A0A834XS53_APHGI</name>
<dbReference type="PANTHER" id="PTHR47772:SF13">
    <property type="entry name" value="GASTRULA ZINC FINGER PROTEIN XLCGF49.1-LIKE-RELATED"/>
    <property type="match status" value="1"/>
</dbReference>
<dbReference type="EMBL" id="JACMRX010000004">
    <property type="protein sequence ID" value="KAF7991826.1"/>
    <property type="molecule type" value="Genomic_DNA"/>
</dbReference>
<accession>A0A834XS53</accession>
<evidence type="ECO:0000256" key="7">
    <source>
        <dbReference type="ARBA" id="ARBA00023163"/>
    </source>
</evidence>
<feature type="compositionally biased region" description="Low complexity" evidence="11">
    <location>
        <begin position="915"/>
        <end position="938"/>
    </location>
</feature>
<feature type="region of interest" description="Disordered" evidence="11">
    <location>
        <begin position="780"/>
        <end position="839"/>
    </location>
</feature>
<feature type="domain" description="C2H2-type" evidence="12">
    <location>
        <begin position="1620"/>
        <end position="1647"/>
    </location>
</feature>
<evidence type="ECO:0000256" key="5">
    <source>
        <dbReference type="ARBA" id="ARBA00022833"/>
    </source>
</evidence>
<evidence type="ECO:0000313" key="14">
    <source>
        <dbReference type="Proteomes" id="UP000639338"/>
    </source>
</evidence>
<dbReference type="PROSITE" id="PS50157">
    <property type="entry name" value="ZINC_FINGER_C2H2_2"/>
    <property type="match status" value="12"/>
</dbReference>
<dbReference type="PANTHER" id="PTHR47772">
    <property type="entry name" value="ZINC FINGER PROTEIN 200"/>
    <property type="match status" value="1"/>
</dbReference>
<keyword evidence="10" id="KW-0175">Coiled coil</keyword>
<dbReference type="InterPro" id="IPR050636">
    <property type="entry name" value="C2H2-ZF_domain-containing"/>
</dbReference>
<dbReference type="SMART" id="SM00355">
    <property type="entry name" value="ZnF_C2H2"/>
    <property type="match status" value="15"/>
</dbReference>
<feature type="region of interest" description="Disordered" evidence="11">
    <location>
        <begin position="291"/>
        <end position="353"/>
    </location>
</feature>
<dbReference type="GO" id="GO:0008270">
    <property type="term" value="F:zinc ion binding"/>
    <property type="evidence" value="ECO:0007669"/>
    <property type="project" value="UniProtKB-KW"/>
</dbReference>
<evidence type="ECO:0000256" key="9">
    <source>
        <dbReference type="PROSITE-ProRule" id="PRU00042"/>
    </source>
</evidence>
<evidence type="ECO:0000256" key="8">
    <source>
        <dbReference type="ARBA" id="ARBA00023242"/>
    </source>
</evidence>
<dbReference type="GO" id="GO:0005634">
    <property type="term" value="C:nucleus"/>
    <property type="evidence" value="ECO:0007669"/>
    <property type="project" value="UniProtKB-SubCell"/>
</dbReference>
<keyword evidence="3" id="KW-0677">Repeat</keyword>
<keyword evidence="4 9" id="KW-0863">Zinc-finger</keyword>
<reference evidence="13 14" key="1">
    <citation type="submission" date="2020-08" db="EMBL/GenBank/DDBJ databases">
        <title>Aphidius gifuensis genome sequencing and assembly.</title>
        <authorList>
            <person name="Du Z."/>
        </authorList>
    </citation>
    <scope>NUCLEOTIDE SEQUENCE [LARGE SCALE GENOMIC DNA]</scope>
    <source>
        <strain evidence="13">YNYX2018</strain>
        <tissue evidence="13">Adults</tissue>
    </source>
</reference>
<evidence type="ECO:0000256" key="10">
    <source>
        <dbReference type="SAM" id="Coils"/>
    </source>
</evidence>
<keyword evidence="6" id="KW-0805">Transcription regulation</keyword>
<keyword evidence="7" id="KW-0804">Transcription</keyword>
<evidence type="ECO:0000256" key="1">
    <source>
        <dbReference type="ARBA" id="ARBA00004123"/>
    </source>
</evidence>
<keyword evidence="2" id="KW-0479">Metal-binding</keyword>
<dbReference type="FunFam" id="3.30.160.60:FF:002343">
    <property type="entry name" value="Zinc finger protein 33A"/>
    <property type="match status" value="1"/>
</dbReference>
<feature type="compositionally biased region" description="Acidic residues" evidence="11">
    <location>
        <begin position="823"/>
        <end position="839"/>
    </location>
</feature>
<dbReference type="InterPro" id="IPR013087">
    <property type="entry name" value="Znf_C2H2_type"/>
</dbReference>
<sequence>MDLNVTSDTGGAVACPVCTLYLREGISLQRHLNTHPKEQVIDALIKAASGTNTNSLSLLSLPSSSSSSIPPQSSSSPISTLSTPTSPSTITNTTTASSTTLSQSSQIITSHQISPQILPTTPQSHHHHHHHNQSPQITGQANHIPSQSPYPIGPVFEYPPINPMMSPQFASFSYQQFVNNGTMMIPQYAMAPPPQPNQMMQMLYNPYSMYQQQQVPAVQMLSPVTTLQPQLPPPSTTTAATATTTAAATTTVVAAAAATRIKSINLTNDTTINRNDPSPSLLLSSTSITTTTTTTTATSSSITSTINNNSNNNNSVEQILPEIRDDDDDEDDDNNNCQGNSNNGADNNSSSRILNVTSDESSTIIVDNTLLTVSQIEQQIISEEIETNIIVDEIRQNNNDEDDHEKLEIRDRCQQLQNNDNQQIIDNNISSQQSKPESILPHIEDEDDDDDDDNNHHNDVIDDNNDDDDGGVHEDSTDHRLNELQQCEENVFTNDDCQTINNKNSTIHETIEEDVEHIGNDNEEILEEINDNEEEEYNYEQLEQERLIPDYFKLKKNNNINLLKKRKLTRQNINNIENIINNTSIIKTTDNKIIELDNLNDDHNDKSTNSKQNYTIMKIKKIHDEVNDELCEIDDDVFNYTYINKGSGSLPSSPSQLDNNKFKKSYCTKSEYGSSDNLYPVEFESNTMIDDEDEEMDDEDDDEEAEDIDDEDDDDDDKGIVDNFDEEDMEIGEISTTQSYSNRLDIDNNKISSHTPVTTITTTISGLKNLRGRKNLLKDNYHQSSSSSSSATAAVITPPSTTSSSTTTPPRSFERVTFKTYHDDDDDDEDEDDEDEDDEEIRMKQKNIHKNYPTGRKVPTITSTITNNIINNKQNDNVYQSVITEHVSSFPQLNTINSNQEQSSSIIDNYIMSSSTNNKTTSSTTTITTTTTPPSSLSMNKNHDPLDLSDITNPTTSNETKNFQSMNNKIINNIPNSDLLNINEDAHSCPLSNVFEFDGLQILVPSTFISESSQKAISATSQQSMASSEGGGGVGIDEEIKSVNMRADETMPPRGELSEQESNGCTEHSAWQLYVGQESSRMSTSYDLMARESWEESEGSDNETGVPLLDSRSLAGHFTSSLFLDGDRKIPTKQRTFKCSQCNEIFDCPKERRVHSTTVHKEAGPSNSSSNSGTLEINDSKDIKLLDRRMNAFEDIFVPGGIDTNQNTNQGQPLLHQMQPPPQQQEQQCYQQQQQQQIHQLQYQQQQQQQQQLLLQQQQQQHYPLQSSQLLILDNTKHEDNDEKPDIIIPQNAEISCVMCSQKFTSERSLQIHNKRVHNTEVAKRLHDISKCQICNEEFPSVVTFNLHLKEHPLECAQCGKYFYRKQNFKLHMKRHLGIKPFPCTVCDKAFLTKQKLDEHMNGHTGNAPVKCNLCNETFRRYSNLTQHKNRHHLNIKKKLKDFICHCGEVFHTKKKLAWHKETHDEKPKSCTFCSEKFIHMASLTRHMRRAHNKRFVPDAERENENVECPECKCIYLRSSLAVHMRVHNGEKPYECQVCSKSFSTKWNLQLHKWTHAARSTKPFKCNQCSAAFYRHSDFTAHMNSHKNVRPYTCNYCGAQFIRKYNCLRHVKEHEENKQYTCNVCSKTFHRSYYLKEHLRVHSGARPYTCHICGKSSSTKSNHNKHVRIHHAREPVNTEN</sequence>
<dbReference type="GO" id="GO:0006355">
    <property type="term" value="P:regulation of DNA-templated transcription"/>
    <property type="evidence" value="ECO:0007669"/>
    <property type="project" value="UniProtKB-ARBA"/>
</dbReference>
<feature type="region of interest" description="Disordered" evidence="11">
    <location>
        <begin position="424"/>
        <end position="476"/>
    </location>
</feature>
<dbReference type="OrthoDB" id="10249535at2759"/>
<feature type="compositionally biased region" description="Polar residues" evidence="11">
    <location>
        <begin position="133"/>
        <end position="145"/>
    </location>
</feature>
<feature type="compositionally biased region" description="Basic and acidic residues" evidence="11">
    <location>
        <begin position="812"/>
        <end position="822"/>
    </location>
</feature>
<evidence type="ECO:0000256" key="4">
    <source>
        <dbReference type="ARBA" id="ARBA00022771"/>
    </source>
</evidence>
<evidence type="ECO:0000313" key="13">
    <source>
        <dbReference type="EMBL" id="KAF7991826.1"/>
    </source>
</evidence>
<feature type="compositionally biased region" description="Low complexity" evidence="11">
    <location>
        <begin position="424"/>
        <end position="434"/>
    </location>
</feature>
<dbReference type="Gene3D" id="3.30.160.60">
    <property type="entry name" value="Classic Zinc Finger"/>
    <property type="match status" value="11"/>
</dbReference>
<feature type="domain" description="C2H2-type" evidence="12">
    <location>
        <begin position="1354"/>
        <end position="1381"/>
    </location>
</feature>
<feature type="compositionally biased region" description="Low complexity" evidence="11">
    <location>
        <begin position="335"/>
        <end position="351"/>
    </location>
</feature>
<proteinExistence type="predicted"/>
<feature type="domain" description="C2H2-type" evidence="12">
    <location>
        <begin position="1507"/>
        <end position="1533"/>
    </location>
</feature>
<feature type="compositionally biased region" description="Acidic residues" evidence="11">
    <location>
        <begin position="444"/>
        <end position="453"/>
    </location>
</feature>
<evidence type="ECO:0000256" key="6">
    <source>
        <dbReference type="ARBA" id="ARBA00023015"/>
    </source>
</evidence>
<feature type="compositionally biased region" description="Basic residues" evidence="11">
    <location>
        <begin position="1662"/>
        <end position="1671"/>
    </location>
</feature>
<protein>
    <recommendedName>
        <fullName evidence="12">C2H2-type domain-containing protein</fullName>
    </recommendedName>
</protein>
<dbReference type="SUPFAM" id="SSF57667">
    <property type="entry name" value="beta-beta-alpha zinc fingers"/>
    <property type="match status" value="6"/>
</dbReference>
<feature type="region of interest" description="Disordered" evidence="11">
    <location>
        <begin position="1157"/>
        <end position="1176"/>
    </location>
</feature>
<feature type="compositionally biased region" description="Low complexity" evidence="11">
    <location>
        <begin position="60"/>
        <end position="117"/>
    </location>
</feature>
<feature type="compositionally biased region" description="Acidic residues" evidence="11">
    <location>
        <begin position="689"/>
        <end position="731"/>
    </location>
</feature>
<evidence type="ECO:0000259" key="12">
    <source>
        <dbReference type="PROSITE" id="PS50157"/>
    </source>
</evidence>
<feature type="compositionally biased region" description="Low complexity" evidence="11">
    <location>
        <begin position="291"/>
        <end position="315"/>
    </location>
</feature>
<dbReference type="FunFam" id="3.30.160.60:FF:000100">
    <property type="entry name" value="Zinc finger 45-like"/>
    <property type="match status" value="2"/>
</dbReference>
<feature type="domain" description="C2H2-type" evidence="12">
    <location>
        <begin position="1382"/>
        <end position="1409"/>
    </location>
</feature>
<keyword evidence="14" id="KW-1185">Reference proteome</keyword>
<keyword evidence="8" id="KW-0539">Nucleus</keyword>
<feature type="domain" description="C2H2-type" evidence="12">
    <location>
        <begin position="1534"/>
        <end position="1561"/>
    </location>
</feature>
<evidence type="ECO:0000256" key="11">
    <source>
        <dbReference type="SAM" id="MobiDB-lite"/>
    </source>
</evidence>
<keyword evidence="5" id="KW-0862">Zinc</keyword>
<feature type="compositionally biased region" description="Acidic residues" evidence="11">
    <location>
        <begin position="324"/>
        <end position="334"/>
    </location>
</feature>
<feature type="region of interest" description="Disordered" evidence="11">
    <location>
        <begin position="915"/>
        <end position="941"/>
    </location>
</feature>
<feature type="domain" description="C2H2-type" evidence="12">
    <location>
        <begin position="1410"/>
        <end position="1438"/>
    </location>
</feature>
<feature type="domain" description="C2H2-type" evidence="12">
    <location>
        <begin position="1295"/>
        <end position="1323"/>
    </location>
</feature>
<comment type="subcellular location">
    <subcellularLocation>
        <location evidence="1">Nucleus</location>
    </subcellularLocation>
</comment>
<dbReference type="Proteomes" id="UP000639338">
    <property type="component" value="Unassembled WGS sequence"/>
</dbReference>
<feature type="domain" description="C2H2-type" evidence="12">
    <location>
        <begin position="1469"/>
        <end position="1492"/>
    </location>
</feature>
<feature type="domain" description="C2H2-type" evidence="12">
    <location>
        <begin position="1592"/>
        <end position="1619"/>
    </location>
</feature>
<gene>
    <name evidence="13" type="ORF">HCN44_010627</name>
</gene>
<feature type="compositionally biased region" description="Low complexity" evidence="11">
    <location>
        <begin position="1210"/>
        <end position="1226"/>
    </location>
</feature>
<feature type="region of interest" description="Disordered" evidence="11">
    <location>
        <begin position="60"/>
        <end position="145"/>
    </location>
</feature>
<feature type="coiled-coil region" evidence="10">
    <location>
        <begin position="515"/>
        <end position="545"/>
    </location>
</feature>
<dbReference type="FunFam" id="3.30.160.60:FF:000145">
    <property type="entry name" value="Zinc finger protein 574"/>
    <property type="match status" value="1"/>
</dbReference>
<feature type="domain" description="C2H2-type" evidence="12">
    <location>
        <begin position="1137"/>
        <end position="1165"/>
    </location>
</feature>
<evidence type="ECO:0000256" key="3">
    <source>
        <dbReference type="ARBA" id="ARBA00022737"/>
    </source>
</evidence>